<feature type="non-terminal residue" evidence="1">
    <location>
        <position position="1"/>
    </location>
</feature>
<dbReference type="AlphaFoldDB" id="X1DAA2"/>
<name>X1DAA2_9ZZZZ</name>
<organism evidence="1">
    <name type="scientific">marine sediment metagenome</name>
    <dbReference type="NCBI Taxonomy" id="412755"/>
    <lineage>
        <taxon>unclassified sequences</taxon>
        <taxon>metagenomes</taxon>
        <taxon>ecological metagenomes</taxon>
    </lineage>
</organism>
<evidence type="ECO:0000313" key="1">
    <source>
        <dbReference type="EMBL" id="GAH17182.1"/>
    </source>
</evidence>
<proteinExistence type="predicted"/>
<dbReference type="EMBL" id="BART01030437">
    <property type="protein sequence ID" value="GAH17182.1"/>
    <property type="molecule type" value="Genomic_DNA"/>
</dbReference>
<accession>X1DAA2</accession>
<sequence length="32" mass="3565">TITKCFLTSKINIITPGNIQVSMLPYDAIQIQ</sequence>
<reference evidence="1" key="1">
    <citation type="journal article" date="2014" name="Front. Microbiol.">
        <title>High frequency of phylogenetically diverse reductive dehalogenase-homologous genes in deep subseafloor sedimentary metagenomes.</title>
        <authorList>
            <person name="Kawai M."/>
            <person name="Futagami T."/>
            <person name="Toyoda A."/>
            <person name="Takaki Y."/>
            <person name="Nishi S."/>
            <person name="Hori S."/>
            <person name="Arai W."/>
            <person name="Tsubouchi T."/>
            <person name="Morono Y."/>
            <person name="Uchiyama I."/>
            <person name="Ito T."/>
            <person name="Fujiyama A."/>
            <person name="Inagaki F."/>
            <person name="Takami H."/>
        </authorList>
    </citation>
    <scope>NUCLEOTIDE SEQUENCE</scope>
    <source>
        <strain evidence="1">Expedition CK06-06</strain>
    </source>
</reference>
<protein>
    <submittedName>
        <fullName evidence="1">Uncharacterized protein</fullName>
    </submittedName>
</protein>
<gene>
    <name evidence="1" type="ORF">S01H4_53151</name>
</gene>
<comment type="caution">
    <text evidence="1">The sequence shown here is derived from an EMBL/GenBank/DDBJ whole genome shotgun (WGS) entry which is preliminary data.</text>
</comment>